<keyword evidence="2 3" id="KW-0819">tRNA processing</keyword>
<evidence type="ECO:0000256" key="2">
    <source>
        <dbReference type="ARBA" id="ARBA00022694"/>
    </source>
</evidence>
<feature type="binding site" evidence="3">
    <location>
        <begin position="186"/>
        <end position="187"/>
    </location>
    <ligand>
        <name>ATP</name>
        <dbReference type="ChEBI" id="CHEBI:30616"/>
    </ligand>
</feature>
<dbReference type="SUPFAM" id="SSF52374">
    <property type="entry name" value="Nucleotidylyl transferase"/>
    <property type="match status" value="1"/>
</dbReference>
<organism evidence="4 5">
    <name type="scientific">Cerasibacillus quisquiliarum</name>
    <dbReference type="NCBI Taxonomy" id="227865"/>
    <lineage>
        <taxon>Bacteria</taxon>
        <taxon>Bacillati</taxon>
        <taxon>Bacillota</taxon>
        <taxon>Bacilli</taxon>
        <taxon>Bacillales</taxon>
        <taxon>Bacillaceae</taxon>
        <taxon>Cerasibacillus</taxon>
    </lineage>
</organism>
<dbReference type="RefSeq" id="WP_146935496.1">
    <property type="nucleotide sequence ID" value="NZ_BJXW01000008.1"/>
</dbReference>
<accession>A0A511UUP9</accession>
<comment type="catalytic activity">
    <reaction evidence="3">
        <text>cytidine(34) in elongator tRNA(Met) + acetate + ATP = N(4)-acetylcytidine(34) in elongator tRNA(Met) + AMP + diphosphate</text>
        <dbReference type="Rhea" id="RHEA:58144"/>
        <dbReference type="Rhea" id="RHEA-COMP:10693"/>
        <dbReference type="Rhea" id="RHEA-COMP:10694"/>
        <dbReference type="ChEBI" id="CHEBI:30089"/>
        <dbReference type="ChEBI" id="CHEBI:30616"/>
        <dbReference type="ChEBI" id="CHEBI:33019"/>
        <dbReference type="ChEBI" id="CHEBI:74900"/>
        <dbReference type="ChEBI" id="CHEBI:82748"/>
        <dbReference type="ChEBI" id="CHEBI:456215"/>
    </reaction>
</comment>
<dbReference type="GO" id="GO:0005524">
    <property type="term" value="F:ATP binding"/>
    <property type="evidence" value="ECO:0007669"/>
    <property type="project" value="UniProtKB-KW"/>
</dbReference>
<keyword evidence="3" id="KW-0067">ATP-binding</keyword>
<reference evidence="4 5" key="1">
    <citation type="submission" date="2019-07" db="EMBL/GenBank/DDBJ databases">
        <title>Whole genome shotgun sequence of Cerasibacillus quisquiliarum NBRC 102429.</title>
        <authorList>
            <person name="Hosoyama A."/>
            <person name="Uohara A."/>
            <person name="Ohji S."/>
            <person name="Ichikawa N."/>
        </authorList>
    </citation>
    <scope>NUCLEOTIDE SEQUENCE [LARGE SCALE GENOMIC DNA]</scope>
    <source>
        <strain evidence="4 5">NBRC 102429</strain>
    </source>
</reference>
<proteinExistence type="inferred from homology"/>
<dbReference type="Pfam" id="PF05636">
    <property type="entry name" value="HIGH_NTase1"/>
    <property type="match status" value="1"/>
</dbReference>
<keyword evidence="3" id="KW-0963">Cytoplasm</keyword>
<comment type="caution">
    <text evidence="4">The sequence shown here is derived from an EMBL/GenBank/DDBJ whole genome shotgun (WGS) entry which is preliminary data.</text>
</comment>
<keyword evidence="5" id="KW-1185">Reference proteome</keyword>
<dbReference type="InterPro" id="IPR008513">
    <property type="entry name" value="tRNA(Met)_cyd_acetate_ligase"/>
</dbReference>
<dbReference type="NCBIfam" id="NF010191">
    <property type="entry name" value="PRK13670.1"/>
    <property type="match status" value="1"/>
</dbReference>
<dbReference type="GO" id="GO:0016879">
    <property type="term" value="F:ligase activity, forming carbon-nitrogen bonds"/>
    <property type="evidence" value="ECO:0007669"/>
    <property type="project" value="UniProtKB-UniRule"/>
</dbReference>
<dbReference type="GO" id="GO:0005737">
    <property type="term" value="C:cytoplasm"/>
    <property type="evidence" value="ECO:0007669"/>
    <property type="project" value="UniProtKB-SubCell"/>
</dbReference>
<name>A0A511UUP9_9BACI</name>
<gene>
    <name evidence="4" type="primary">ylbM</name>
    <name evidence="3" type="synonym">tmcAL</name>
    <name evidence="4" type="ORF">CQU01_05670</name>
</gene>
<dbReference type="EMBL" id="BJXW01000008">
    <property type="protein sequence ID" value="GEN30329.1"/>
    <property type="molecule type" value="Genomic_DNA"/>
</dbReference>
<keyword evidence="3" id="KW-0694">RNA-binding</keyword>
<dbReference type="PANTHER" id="PTHR37825">
    <property type="entry name" value="TRNA(MET) CYTIDINE ACETATE LIGASE"/>
    <property type="match status" value="1"/>
</dbReference>
<dbReference type="InterPro" id="IPR014729">
    <property type="entry name" value="Rossmann-like_a/b/a_fold"/>
</dbReference>
<dbReference type="GO" id="GO:0000049">
    <property type="term" value="F:tRNA binding"/>
    <property type="evidence" value="ECO:0007669"/>
    <property type="project" value="UniProtKB-KW"/>
</dbReference>
<evidence type="ECO:0000256" key="3">
    <source>
        <dbReference type="HAMAP-Rule" id="MF_01539"/>
    </source>
</evidence>
<evidence type="ECO:0000313" key="5">
    <source>
        <dbReference type="Proteomes" id="UP000321491"/>
    </source>
</evidence>
<dbReference type="OrthoDB" id="9769796at2"/>
<dbReference type="Gene3D" id="3.40.50.620">
    <property type="entry name" value="HUPs"/>
    <property type="match status" value="1"/>
</dbReference>
<dbReference type="AlphaFoldDB" id="A0A511UUP9"/>
<feature type="binding site" evidence="3">
    <location>
        <position position="161"/>
    </location>
    <ligand>
        <name>ATP</name>
        <dbReference type="ChEBI" id="CHEBI:30616"/>
    </ligand>
</feature>
<feature type="binding site" evidence="3">
    <location>
        <position position="101"/>
    </location>
    <ligand>
        <name>ATP</name>
        <dbReference type="ChEBI" id="CHEBI:30616"/>
    </ligand>
</feature>
<evidence type="ECO:0000313" key="4">
    <source>
        <dbReference type="EMBL" id="GEN30329.1"/>
    </source>
</evidence>
<dbReference type="EC" id="6.3.4.-" evidence="3"/>
<keyword evidence="3" id="KW-0820">tRNA-binding</keyword>
<dbReference type="GO" id="GO:0006400">
    <property type="term" value="P:tRNA modification"/>
    <property type="evidence" value="ECO:0007669"/>
    <property type="project" value="UniProtKB-UniRule"/>
</dbReference>
<evidence type="ECO:0000256" key="1">
    <source>
        <dbReference type="ARBA" id="ARBA00022598"/>
    </source>
</evidence>
<sequence>MKSCGLVVEYNPFHNGHLYHVKEARKITQADVIIAIMSGSFLQRGEPAIVDKYHRTKMALQSGVDLVIELPYAFAVQNSRLFAKGAVQLLHALNSTHICFGSESGKIDPFMTHYKHMKQNKSQYQHTLKSLLSQGLSFPAASKHALEITLPELSLDITKPNNILGFSYVKEILDANLPIQIHTIKRIHNDYHDVKITNSIASATSIRTELFKEKSSQQAIQSTIPQTTHKQLMSYKKKVGIWHHWEHYFPYLHYQVIKMSTNDLAQIEGVDEGIEHRLKRTATSANSFTDWMEQLKTKRYTWTRLQRMFVHILTHTTKQQLEPLKELNKMPYIRVLGMNTIGQKYLNEQRNRRIAPFISRYSSNMHPLLAIEEKVSRVYYCPLPHNKQKKMIRQEFRGPIIERN</sequence>
<comment type="function">
    <text evidence="3">Catalyzes the formation of N(4)-acetylcytidine (ac(4)C) at the wobble position of elongator tRNA(Met), using acetate and ATP as substrates. First activates an acetate ion to form acetyladenylate (Ac-AMP) and then transfers the acetyl group to tRNA to form ac(4)C34.</text>
</comment>
<protein>
    <recommendedName>
        <fullName evidence="3">tRNA(Met) cytidine acetate ligase</fullName>
        <ecNumber evidence="3">6.3.4.-</ecNumber>
    </recommendedName>
</protein>
<feature type="binding site" evidence="3">
    <location>
        <begin position="7"/>
        <end position="20"/>
    </location>
    <ligand>
        <name>ATP</name>
        <dbReference type="ChEBI" id="CHEBI:30616"/>
    </ligand>
</feature>
<comment type="similarity">
    <text evidence="3">Belongs to the TmcAL family.</text>
</comment>
<comment type="subcellular location">
    <subcellularLocation>
        <location evidence="3">Cytoplasm</location>
    </subcellularLocation>
</comment>
<dbReference type="HAMAP" id="MF_01539">
    <property type="entry name" value="TmcAL"/>
    <property type="match status" value="1"/>
</dbReference>
<dbReference type="Proteomes" id="UP000321491">
    <property type="component" value="Unassembled WGS sequence"/>
</dbReference>
<dbReference type="PANTHER" id="PTHR37825:SF1">
    <property type="entry name" value="TRNA(MET) CYTIDINE ACETATE LIGASE"/>
    <property type="match status" value="1"/>
</dbReference>
<keyword evidence="3" id="KW-0547">Nucleotide-binding</keyword>
<keyword evidence="1 3" id="KW-0436">Ligase</keyword>